<dbReference type="EMBL" id="JAJUOL010001252">
    <property type="protein sequence ID" value="MCH3853760.1"/>
    <property type="molecule type" value="Genomic_DNA"/>
</dbReference>
<reference evidence="1" key="1">
    <citation type="submission" date="2021-12" db="EMBL/GenBank/DDBJ databases">
        <title>Prevalence of phenicol resistance gene fexA in Campylobacter isolated from poultry supply chain.</title>
        <authorList>
            <person name="Tang B."/>
            <person name="Zheng X."/>
            <person name="Lin J."/>
            <person name="Lin R."/>
            <person name="Yang H."/>
            <person name="Shen Z."/>
            <person name="Xia F."/>
        </authorList>
    </citation>
    <scope>NUCLEOTIDE SEQUENCE</scope>
    <source>
        <strain evidence="1">CJHN2011004</strain>
    </source>
</reference>
<organism evidence="1 2">
    <name type="scientific">Campylobacter jejuni</name>
    <dbReference type="NCBI Taxonomy" id="197"/>
    <lineage>
        <taxon>Bacteria</taxon>
        <taxon>Pseudomonadati</taxon>
        <taxon>Campylobacterota</taxon>
        <taxon>Epsilonproteobacteria</taxon>
        <taxon>Campylobacterales</taxon>
        <taxon>Campylobacteraceae</taxon>
        <taxon>Campylobacter</taxon>
    </lineage>
</organism>
<gene>
    <name evidence="1" type="ORF">LZC39_16870</name>
</gene>
<dbReference type="AlphaFoldDB" id="A0AAW5EEJ0"/>
<sequence>KGDISLGNDFNAEFKSLLESKRIQEIKKAFEENKRIEKLCQSCEFFKTRLSD</sequence>
<feature type="non-terminal residue" evidence="1">
    <location>
        <position position="1"/>
    </location>
</feature>
<name>A0AAW5EEJ0_CAMJU</name>
<dbReference type="Proteomes" id="UP001199644">
    <property type="component" value="Unassembled WGS sequence"/>
</dbReference>
<evidence type="ECO:0000313" key="2">
    <source>
        <dbReference type="Proteomes" id="UP001199644"/>
    </source>
</evidence>
<comment type="caution">
    <text evidence="1">The sequence shown here is derived from an EMBL/GenBank/DDBJ whole genome shotgun (WGS) entry which is preliminary data.</text>
</comment>
<evidence type="ECO:0000313" key="1">
    <source>
        <dbReference type="EMBL" id="MCH3853760.1"/>
    </source>
</evidence>
<protein>
    <submittedName>
        <fullName evidence="1">Radical SAM protein</fullName>
    </submittedName>
</protein>
<accession>A0AAW5EEJ0</accession>
<proteinExistence type="predicted"/>